<evidence type="ECO:0000313" key="3">
    <source>
        <dbReference type="EMBL" id="AKQ42655.1"/>
    </source>
</evidence>
<dbReference type="STRING" id="1648404.CP97_12340"/>
<dbReference type="AlphaFoldDB" id="A0A0H4VE82"/>
<dbReference type="GO" id="GO:0016491">
    <property type="term" value="F:oxidoreductase activity"/>
    <property type="evidence" value="ECO:0007669"/>
    <property type="project" value="UniProtKB-KW"/>
</dbReference>
<evidence type="ECO:0000256" key="1">
    <source>
        <dbReference type="ARBA" id="ARBA00023002"/>
    </source>
</evidence>
<dbReference type="OrthoDB" id="7421214at2"/>
<dbReference type="Proteomes" id="UP000059113">
    <property type="component" value="Chromosome"/>
</dbReference>
<reference evidence="3 4" key="1">
    <citation type="journal article" date="2015" name="Int. J. Syst. Evol. Microbiol.">
        <title>Erythrobacter atlanticus sp. nov., a bacterium from ocean sediment able to degrade polycyclic aromatic hydrocarbons.</title>
        <authorList>
            <person name="Zhuang L."/>
            <person name="Liu Y."/>
            <person name="Wang L."/>
            <person name="Wang W."/>
            <person name="Shao Z."/>
        </authorList>
    </citation>
    <scope>NUCLEOTIDE SEQUENCE [LARGE SCALE GENOMIC DNA]</scope>
    <source>
        <strain evidence="4">s21-N3</strain>
    </source>
</reference>
<dbReference type="PATRIC" id="fig|1648404.4.peg.2569"/>
<dbReference type="Gene3D" id="3.30.9.10">
    <property type="entry name" value="D-Amino Acid Oxidase, subunit A, domain 2"/>
    <property type="match status" value="1"/>
</dbReference>
<keyword evidence="4" id="KW-1185">Reference proteome</keyword>
<name>A0A0H4VE82_9SPHN</name>
<proteinExistence type="predicted"/>
<gene>
    <name evidence="3" type="ORF">CP97_12340</name>
</gene>
<dbReference type="SUPFAM" id="SSF51905">
    <property type="entry name" value="FAD/NAD(P)-binding domain"/>
    <property type="match status" value="1"/>
</dbReference>
<keyword evidence="1" id="KW-0560">Oxidoreductase</keyword>
<dbReference type="Gene3D" id="3.50.50.60">
    <property type="entry name" value="FAD/NAD(P)-binding domain"/>
    <property type="match status" value="1"/>
</dbReference>
<evidence type="ECO:0000259" key="2">
    <source>
        <dbReference type="Pfam" id="PF01266"/>
    </source>
</evidence>
<accession>A0A0H4VE82</accession>
<dbReference type="EMBL" id="CP011310">
    <property type="protein sequence ID" value="AKQ42655.1"/>
    <property type="molecule type" value="Genomic_DNA"/>
</dbReference>
<dbReference type="RefSeq" id="WP_048886195.1">
    <property type="nucleotide sequence ID" value="NZ_CP011310.1"/>
</dbReference>
<dbReference type="InterPro" id="IPR036188">
    <property type="entry name" value="FAD/NAD-bd_sf"/>
</dbReference>
<organism evidence="3 4">
    <name type="scientific">Aurantiacibacter atlanticus</name>
    <dbReference type="NCBI Taxonomy" id="1648404"/>
    <lineage>
        <taxon>Bacteria</taxon>
        <taxon>Pseudomonadati</taxon>
        <taxon>Pseudomonadota</taxon>
        <taxon>Alphaproteobacteria</taxon>
        <taxon>Sphingomonadales</taxon>
        <taxon>Erythrobacteraceae</taxon>
        <taxon>Aurantiacibacter</taxon>
    </lineage>
</organism>
<protein>
    <submittedName>
        <fullName evidence="3">FAD-dependent oxidoreductase</fullName>
    </submittedName>
</protein>
<dbReference type="KEGG" id="ery:CP97_12340"/>
<feature type="domain" description="FAD dependent oxidoreductase" evidence="2">
    <location>
        <begin position="6"/>
        <end position="347"/>
    </location>
</feature>
<evidence type="ECO:0000313" key="4">
    <source>
        <dbReference type="Proteomes" id="UP000059113"/>
    </source>
</evidence>
<sequence length="375" mass="41103">MPEQYDIAIIGAGMAGASLAAEIGLAANRGPSKSIIVLEAEDSPGYHATGRSAAFWEECYGGPDIAPLTIASGLWLREHGFLQERGALYLGREDDEQVLQDFLRRFAKSDVDLTRIDRDRLEGFVPGIRPAWDRAIYQPRCADIDVAGVHQHYLAQARKAGAHIACRARLLEACVGDRGWTLCLSDGRQVHAHTIVNAAGAWADEVAQMAGARALGIQPYRRTVAQLRTDPALHDTVPLCLDISGNFYFRPDSGKLWLSPHDEVASPPCDAAPEEMDVALAIDRLEGVVDWRVEAVERKWAGLRSFAPDRKPVYGFDPRMPHFFWFAGQGGYGIQTAPAAARLGAQLLLDLPRNTMTKGLNVELYMPDRFAAAMA</sequence>
<dbReference type="GO" id="GO:0005737">
    <property type="term" value="C:cytoplasm"/>
    <property type="evidence" value="ECO:0007669"/>
    <property type="project" value="TreeGrafter"/>
</dbReference>
<dbReference type="InterPro" id="IPR006076">
    <property type="entry name" value="FAD-dep_OxRdtase"/>
</dbReference>
<dbReference type="PANTHER" id="PTHR13847">
    <property type="entry name" value="SARCOSINE DEHYDROGENASE-RELATED"/>
    <property type="match status" value="1"/>
</dbReference>
<reference evidence="4" key="2">
    <citation type="submission" date="2015-04" db="EMBL/GenBank/DDBJ databases">
        <title>The complete genome sequence of Erythrobacter sp. s21-N3.</title>
        <authorList>
            <person name="Zhuang L."/>
            <person name="Liu Y."/>
            <person name="Shao Z."/>
        </authorList>
    </citation>
    <scope>NUCLEOTIDE SEQUENCE [LARGE SCALE GENOMIC DNA]</scope>
    <source>
        <strain evidence="4">s21-N3</strain>
    </source>
</reference>
<dbReference type="Pfam" id="PF01266">
    <property type="entry name" value="DAO"/>
    <property type="match status" value="1"/>
</dbReference>
<dbReference type="PANTHER" id="PTHR13847:SF287">
    <property type="entry name" value="FAD-DEPENDENT OXIDOREDUCTASE DOMAIN-CONTAINING PROTEIN 1"/>
    <property type="match status" value="1"/>
</dbReference>